<keyword evidence="13" id="KW-0131">Cell cycle</keyword>
<keyword evidence="7" id="KW-0479">Metal-binding</keyword>
<evidence type="ECO:0000256" key="8">
    <source>
        <dbReference type="ARBA" id="ARBA00022771"/>
    </source>
</evidence>
<comment type="caution">
    <text evidence="16">The sequence shown here is derived from an EMBL/GenBank/DDBJ whole genome shotgun (WGS) entry which is preliminary data.</text>
</comment>
<protein>
    <recommendedName>
        <fullName evidence="3">Zinc finger protein 830</fullName>
    </recommendedName>
    <alternativeName>
        <fullName evidence="14">Coiled-coil domain-containing protein 16</fullName>
    </alternativeName>
</protein>
<dbReference type="InterPro" id="IPR059039">
    <property type="entry name" value="ZNF380_CC"/>
</dbReference>
<comment type="subcellular location">
    <subcellularLocation>
        <location evidence="1">Chromosome</location>
    </subcellularLocation>
    <subcellularLocation>
        <location evidence="2">Nucleus speckle</location>
    </subcellularLocation>
</comment>
<evidence type="ECO:0000256" key="2">
    <source>
        <dbReference type="ARBA" id="ARBA00004324"/>
    </source>
</evidence>
<name>A0A7D9H6T7_PARCT</name>
<dbReference type="GO" id="GO:0016607">
    <property type="term" value="C:nuclear speck"/>
    <property type="evidence" value="ECO:0007669"/>
    <property type="project" value="UniProtKB-SubCell"/>
</dbReference>
<proteinExistence type="predicted"/>
<feature type="compositionally biased region" description="Basic and acidic residues" evidence="15">
    <location>
        <begin position="193"/>
        <end position="216"/>
    </location>
</feature>
<dbReference type="PANTHER" id="PTHR13278">
    <property type="entry name" value="ZINC FINGER PROTEIN 830"/>
    <property type="match status" value="1"/>
</dbReference>
<feature type="compositionally biased region" description="Polar residues" evidence="15">
    <location>
        <begin position="85"/>
        <end position="109"/>
    </location>
</feature>
<dbReference type="GO" id="GO:0051301">
    <property type="term" value="P:cell division"/>
    <property type="evidence" value="ECO:0007669"/>
    <property type="project" value="UniProtKB-KW"/>
</dbReference>
<keyword evidence="9" id="KW-0498">Mitosis</keyword>
<dbReference type="InterPro" id="IPR040050">
    <property type="entry name" value="ZNF830-like"/>
</dbReference>
<keyword evidence="12" id="KW-0539">Nucleus</keyword>
<dbReference type="SUPFAM" id="SSF57667">
    <property type="entry name" value="beta-beta-alpha zinc fingers"/>
    <property type="match status" value="1"/>
</dbReference>
<dbReference type="Pfam" id="PF12171">
    <property type="entry name" value="zf-C2H2_jaz"/>
    <property type="match status" value="1"/>
</dbReference>
<dbReference type="AlphaFoldDB" id="A0A7D9H6T7"/>
<evidence type="ECO:0000256" key="9">
    <source>
        <dbReference type="ARBA" id="ARBA00022776"/>
    </source>
</evidence>
<feature type="compositionally biased region" description="Basic and acidic residues" evidence="15">
    <location>
        <begin position="151"/>
        <end position="166"/>
    </location>
</feature>
<evidence type="ECO:0000256" key="1">
    <source>
        <dbReference type="ARBA" id="ARBA00004286"/>
    </source>
</evidence>
<dbReference type="GO" id="GO:0005681">
    <property type="term" value="C:spliceosomal complex"/>
    <property type="evidence" value="ECO:0007669"/>
    <property type="project" value="InterPro"/>
</dbReference>
<keyword evidence="10" id="KW-0862">Zinc</keyword>
<keyword evidence="4" id="KW-0158">Chromosome</keyword>
<dbReference type="InterPro" id="IPR003604">
    <property type="entry name" value="Matrin/U1-like-C_Znf_C2H2"/>
</dbReference>
<feature type="region of interest" description="Disordered" evidence="15">
    <location>
        <begin position="297"/>
        <end position="326"/>
    </location>
</feature>
<sequence>MATKTKPKDVRSLMKEQRNKSKKKIDSPLARYNNAGQLFCVLCNTIIKSDLLWDAHIRGVKHKENLISLKSGERKSQTDTVKPRSAQQDAFGNNSRSKGNTITSSSSQSNKRRTEDNNTSDSSSETPVVKKPKVSSDNASSSIPADFFDADETHESNSVEDQKMAVDNDGVETTPSAGPSEISGLPADFFDSSQKESEETENKTSSNEKESDKTEAIPEGFFDDPKLDAKARKVEYKDPGDEEWEKFKKALSTEDQVSEAIIHEEEEESRVDRALDEISEQRLYYIRADALRHKQNAFRKSREEKRNEKLSVRMNEDSDSDSDDVEDMFNWRAKKAL</sequence>
<evidence type="ECO:0000256" key="7">
    <source>
        <dbReference type="ARBA" id="ARBA00022723"/>
    </source>
</evidence>
<dbReference type="GO" id="GO:0033260">
    <property type="term" value="P:nuclear DNA replication"/>
    <property type="evidence" value="ECO:0007669"/>
    <property type="project" value="TreeGrafter"/>
</dbReference>
<dbReference type="GO" id="GO:0008270">
    <property type="term" value="F:zinc ion binding"/>
    <property type="evidence" value="ECO:0007669"/>
    <property type="project" value="UniProtKB-KW"/>
</dbReference>
<accession>A0A7D9H6T7</accession>
<evidence type="ECO:0000256" key="13">
    <source>
        <dbReference type="ARBA" id="ARBA00023306"/>
    </source>
</evidence>
<evidence type="ECO:0000256" key="5">
    <source>
        <dbReference type="ARBA" id="ARBA00022473"/>
    </source>
</evidence>
<evidence type="ECO:0000256" key="6">
    <source>
        <dbReference type="ARBA" id="ARBA00022618"/>
    </source>
</evidence>
<dbReference type="GO" id="GO:0003676">
    <property type="term" value="F:nucleic acid binding"/>
    <property type="evidence" value="ECO:0007669"/>
    <property type="project" value="InterPro"/>
</dbReference>
<dbReference type="Proteomes" id="UP001152795">
    <property type="component" value="Unassembled WGS sequence"/>
</dbReference>
<evidence type="ECO:0000256" key="3">
    <source>
        <dbReference type="ARBA" id="ARBA00017358"/>
    </source>
</evidence>
<dbReference type="GO" id="GO:0033314">
    <property type="term" value="P:mitotic DNA replication checkpoint signaling"/>
    <property type="evidence" value="ECO:0007669"/>
    <property type="project" value="TreeGrafter"/>
</dbReference>
<feature type="region of interest" description="Disordered" evidence="15">
    <location>
        <begin position="1"/>
        <end position="25"/>
    </location>
</feature>
<evidence type="ECO:0000256" key="14">
    <source>
        <dbReference type="ARBA" id="ARBA00030672"/>
    </source>
</evidence>
<keyword evidence="6" id="KW-0132">Cell division</keyword>
<dbReference type="GO" id="GO:0044773">
    <property type="term" value="P:mitotic DNA damage checkpoint signaling"/>
    <property type="evidence" value="ECO:0007669"/>
    <property type="project" value="TreeGrafter"/>
</dbReference>
<evidence type="ECO:0000256" key="10">
    <source>
        <dbReference type="ARBA" id="ARBA00022833"/>
    </source>
</evidence>
<dbReference type="EMBL" id="CACRXK020000019">
    <property type="protein sequence ID" value="CAB3976896.1"/>
    <property type="molecule type" value="Genomic_DNA"/>
</dbReference>
<keyword evidence="5" id="KW-0217">Developmental protein</keyword>
<keyword evidence="8" id="KW-0863">Zinc-finger</keyword>
<dbReference type="InterPro" id="IPR022755">
    <property type="entry name" value="Znf_C2H2_jaz"/>
</dbReference>
<reference evidence="16" key="1">
    <citation type="submission" date="2020-04" db="EMBL/GenBank/DDBJ databases">
        <authorList>
            <person name="Alioto T."/>
            <person name="Alioto T."/>
            <person name="Gomez Garrido J."/>
        </authorList>
    </citation>
    <scope>NUCLEOTIDE SEQUENCE</scope>
    <source>
        <strain evidence="16">A484AB</strain>
    </source>
</reference>
<evidence type="ECO:0000313" key="17">
    <source>
        <dbReference type="Proteomes" id="UP001152795"/>
    </source>
</evidence>
<dbReference type="Pfam" id="PF23406">
    <property type="entry name" value="ZNF380_CC"/>
    <property type="match status" value="1"/>
</dbReference>
<feature type="compositionally biased region" description="Basic and acidic residues" evidence="15">
    <location>
        <begin position="1"/>
        <end position="19"/>
    </location>
</feature>
<keyword evidence="11" id="KW-0175">Coiled coil</keyword>
<keyword evidence="17" id="KW-1185">Reference proteome</keyword>
<organism evidence="16 17">
    <name type="scientific">Paramuricea clavata</name>
    <name type="common">Red gorgonian</name>
    <name type="synonym">Violescent sea-whip</name>
    <dbReference type="NCBI Taxonomy" id="317549"/>
    <lineage>
        <taxon>Eukaryota</taxon>
        <taxon>Metazoa</taxon>
        <taxon>Cnidaria</taxon>
        <taxon>Anthozoa</taxon>
        <taxon>Octocorallia</taxon>
        <taxon>Malacalcyonacea</taxon>
        <taxon>Plexauridae</taxon>
        <taxon>Paramuricea</taxon>
    </lineage>
</organism>
<evidence type="ECO:0000256" key="4">
    <source>
        <dbReference type="ARBA" id="ARBA00022454"/>
    </source>
</evidence>
<evidence type="ECO:0000256" key="12">
    <source>
        <dbReference type="ARBA" id="ARBA00023242"/>
    </source>
</evidence>
<evidence type="ECO:0000256" key="15">
    <source>
        <dbReference type="SAM" id="MobiDB-lite"/>
    </source>
</evidence>
<evidence type="ECO:0000256" key="11">
    <source>
        <dbReference type="ARBA" id="ARBA00023054"/>
    </source>
</evidence>
<gene>
    <name evidence="16" type="ORF">PACLA_8A048973</name>
</gene>
<feature type="compositionally biased region" description="Basic and acidic residues" evidence="15">
    <location>
        <begin position="300"/>
        <end position="316"/>
    </location>
</feature>
<evidence type="ECO:0000313" key="16">
    <source>
        <dbReference type="EMBL" id="CAB3976896.1"/>
    </source>
</evidence>
<dbReference type="OrthoDB" id="77607at2759"/>
<feature type="compositionally biased region" description="Acidic residues" evidence="15">
    <location>
        <begin position="317"/>
        <end position="326"/>
    </location>
</feature>
<dbReference type="PANTHER" id="PTHR13278:SF0">
    <property type="entry name" value="ZINC FINGER PROTEIN 830"/>
    <property type="match status" value="1"/>
</dbReference>
<dbReference type="InterPro" id="IPR036236">
    <property type="entry name" value="Znf_C2H2_sf"/>
</dbReference>
<feature type="compositionally biased region" description="Polar residues" evidence="15">
    <location>
        <begin position="117"/>
        <end position="126"/>
    </location>
</feature>
<dbReference type="SMART" id="SM00451">
    <property type="entry name" value="ZnF_U1"/>
    <property type="match status" value="1"/>
</dbReference>
<feature type="region of interest" description="Disordered" evidence="15">
    <location>
        <begin position="71"/>
        <end position="225"/>
    </location>
</feature>
<dbReference type="GO" id="GO:0005694">
    <property type="term" value="C:chromosome"/>
    <property type="evidence" value="ECO:0007669"/>
    <property type="project" value="UniProtKB-SubCell"/>
</dbReference>